<dbReference type="PANTHER" id="PTHR31855:SF2">
    <property type="entry name" value="GUANINE NUCLEOTIDE EXCHANGE FACTOR C9ORF72"/>
    <property type="match status" value="1"/>
</dbReference>
<evidence type="ECO:0000313" key="1">
    <source>
        <dbReference type="EMBL" id="KAL0074626.1"/>
    </source>
</evidence>
<proteinExistence type="predicted"/>
<dbReference type="InterPro" id="IPR027819">
    <property type="entry name" value="C9orf72"/>
</dbReference>
<dbReference type="EMBL" id="JBCLYO010000041">
    <property type="protein sequence ID" value="KAL0074626.1"/>
    <property type="molecule type" value="Genomic_DNA"/>
</dbReference>
<sequence>MEDTNTKLETKVLQSSLPTTLVDMTRLVVKQTPMFPSYNQHQNQYLAYINSKLDEELCIFASGQTRSSAPSADSGWKRHNIFNRTEAIAPLVQTLLDETRKVPTRMREAYIQQWRHLLIRKALALIKWVEEEA</sequence>
<comment type="caution">
    <text evidence="1">The sequence shown here is derived from an EMBL/GenBank/DDBJ whole genome shotgun (WGS) entry which is preliminary data.</text>
</comment>
<organism evidence="1 2">
    <name type="scientific">Phycomyces blakesleeanus</name>
    <dbReference type="NCBI Taxonomy" id="4837"/>
    <lineage>
        <taxon>Eukaryota</taxon>
        <taxon>Fungi</taxon>
        <taxon>Fungi incertae sedis</taxon>
        <taxon>Mucoromycota</taxon>
        <taxon>Mucoromycotina</taxon>
        <taxon>Mucoromycetes</taxon>
        <taxon>Mucorales</taxon>
        <taxon>Phycomycetaceae</taxon>
        <taxon>Phycomyces</taxon>
    </lineage>
</organism>
<protein>
    <submittedName>
        <fullName evidence="1">Uncharacterized protein</fullName>
    </submittedName>
</protein>
<dbReference type="PANTHER" id="PTHR31855">
    <property type="entry name" value="GUANINE NUCLEOTIDE EXCHANGE C9ORF72"/>
    <property type="match status" value="1"/>
</dbReference>
<keyword evidence="2" id="KW-1185">Reference proteome</keyword>
<name>A0ABR3AIS1_PHYBL</name>
<reference evidence="1 2" key="1">
    <citation type="submission" date="2024-04" db="EMBL/GenBank/DDBJ databases">
        <title>Symmetric and asymmetric DNA N6-adenine methylation regulates different biological responses in Mucorales.</title>
        <authorList>
            <consortium name="Lawrence Berkeley National Laboratory"/>
            <person name="Lax C."/>
            <person name="Mondo S.J."/>
            <person name="Osorio-Concepcion M."/>
            <person name="Muszewska A."/>
            <person name="Corrochano-Luque M."/>
            <person name="Gutierrez G."/>
            <person name="Riley R."/>
            <person name="Lipzen A."/>
            <person name="Guo J."/>
            <person name="Hundley H."/>
            <person name="Amirebrahimi M."/>
            <person name="Ng V."/>
            <person name="Lorenzo-Gutierrez D."/>
            <person name="Binder U."/>
            <person name="Yang J."/>
            <person name="Song Y."/>
            <person name="Canovas D."/>
            <person name="Navarro E."/>
            <person name="Freitag M."/>
            <person name="Gabaldon T."/>
            <person name="Grigoriev I.V."/>
            <person name="Corrochano L.M."/>
            <person name="Nicolas F.E."/>
            <person name="Garre V."/>
        </authorList>
    </citation>
    <scope>NUCLEOTIDE SEQUENCE [LARGE SCALE GENOMIC DNA]</scope>
    <source>
        <strain evidence="1 2">L51</strain>
    </source>
</reference>
<dbReference type="PROSITE" id="PS51835">
    <property type="entry name" value="DENN_C9ORF72"/>
    <property type="match status" value="1"/>
</dbReference>
<evidence type="ECO:0000313" key="2">
    <source>
        <dbReference type="Proteomes" id="UP001448207"/>
    </source>
</evidence>
<accession>A0ABR3AIS1</accession>
<dbReference type="Proteomes" id="UP001448207">
    <property type="component" value="Unassembled WGS sequence"/>
</dbReference>
<gene>
    <name evidence="1" type="ORF">J3Q64DRAFT_1649067</name>
</gene>